<dbReference type="OrthoDB" id="9779233at2"/>
<dbReference type="AlphaFoldDB" id="A0A5B8USC6"/>
<dbReference type="InterPro" id="IPR010721">
    <property type="entry name" value="UstE-like"/>
</dbReference>
<keyword evidence="1" id="KW-0812">Transmembrane</keyword>
<feature type="transmembrane region" description="Helical" evidence="1">
    <location>
        <begin position="39"/>
        <end position="58"/>
    </location>
</feature>
<evidence type="ECO:0000313" key="3">
    <source>
        <dbReference type="Proteomes" id="UP000321479"/>
    </source>
</evidence>
<dbReference type="PROSITE" id="PS50244">
    <property type="entry name" value="S5A_REDUCTASE"/>
    <property type="match status" value="1"/>
</dbReference>
<dbReference type="GO" id="GO:0016020">
    <property type="term" value="C:membrane"/>
    <property type="evidence" value="ECO:0007669"/>
    <property type="project" value="TreeGrafter"/>
</dbReference>
<dbReference type="RefSeq" id="WP_147029889.1">
    <property type="nucleotide sequence ID" value="NZ_CP042436.1"/>
</dbReference>
<evidence type="ECO:0000313" key="2">
    <source>
        <dbReference type="EMBL" id="QEC61311.1"/>
    </source>
</evidence>
<proteinExistence type="predicted"/>
<keyword evidence="1" id="KW-1133">Transmembrane helix</keyword>
<keyword evidence="1" id="KW-0472">Membrane</keyword>
<sequence>MDNSVWWLTLYSLIACCIIMVLVWLWAHKINNAGVVDIFWSYNFPVIAVILLLLAPGFEIRKQLICVMVIIAGGRLGTHILTRTVSHLDEEEGRYQQLRQEWGPNPDRTFFWFFQAQALSNVILAIPFFVICMNTSTHLSPLEYAGVAIWLISVIGESVADTQLRAFKKEPANKGKVCSRGLWNYSRHPNYFFQWMMWMSYLVFALASPYGYLAIISPAIILYLLLRVTGIPITEEQSIRSKGDAFREYQRTTSAFVPWFKKKA</sequence>
<keyword evidence="3" id="KW-1185">Reference proteome</keyword>
<dbReference type="KEGG" id="mgin:FRZ54_01505"/>
<dbReference type="EMBL" id="CP042436">
    <property type="protein sequence ID" value="QEC61311.1"/>
    <property type="molecule type" value="Genomic_DNA"/>
</dbReference>
<evidence type="ECO:0000256" key="1">
    <source>
        <dbReference type="SAM" id="Phobius"/>
    </source>
</evidence>
<feature type="transmembrane region" description="Helical" evidence="1">
    <location>
        <begin position="110"/>
        <end position="130"/>
    </location>
</feature>
<dbReference type="PANTHER" id="PTHR32251:SF17">
    <property type="entry name" value="STEROID 5-ALPHA REDUCTASE C-TERMINAL DOMAIN-CONTAINING PROTEIN"/>
    <property type="match status" value="1"/>
</dbReference>
<name>A0A5B8USC6_9SPHI</name>
<organism evidence="2 3">
    <name type="scientific">Mucilaginibacter ginsenosidivorans</name>
    <dbReference type="NCBI Taxonomy" id="398053"/>
    <lineage>
        <taxon>Bacteria</taxon>
        <taxon>Pseudomonadati</taxon>
        <taxon>Bacteroidota</taxon>
        <taxon>Sphingobacteriia</taxon>
        <taxon>Sphingobacteriales</taxon>
        <taxon>Sphingobacteriaceae</taxon>
        <taxon>Mucilaginibacter</taxon>
    </lineage>
</organism>
<dbReference type="Gene3D" id="1.20.120.1630">
    <property type="match status" value="1"/>
</dbReference>
<dbReference type="PANTHER" id="PTHR32251">
    <property type="entry name" value="3-OXO-5-ALPHA-STEROID 4-DEHYDROGENASE"/>
    <property type="match status" value="1"/>
</dbReference>
<dbReference type="Proteomes" id="UP000321479">
    <property type="component" value="Chromosome"/>
</dbReference>
<gene>
    <name evidence="2" type="ORF">FRZ54_01505</name>
</gene>
<feature type="transmembrane region" description="Helical" evidence="1">
    <location>
        <begin position="6"/>
        <end position="27"/>
    </location>
</feature>
<reference evidence="2 3" key="1">
    <citation type="journal article" date="2017" name="Curr. Microbiol.">
        <title>Mucilaginibacter ginsenosidivorans sp. nov., Isolated from Soil of Ginseng Field.</title>
        <authorList>
            <person name="Kim M.M."/>
            <person name="Siddiqi M.Z."/>
            <person name="Im W.T."/>
        </authorList>
    </citation>
    <scope>NUCLEOTIDE SEQUENCE [LARGE SCALE GENOMIC DNA]</scope>
    <source>
        <strain evidence="2 3">Gsoil 3017</strain>
    </source>
</reference>
<dbReference type="Pfam" id="PF06966">
    <property type="entry name" value="DUF1295"/>
    <property type="match status" value="1"/>
</dbReference>
<feature type="transmembrane region" description="Helical" evidence="1">
    <location>
        <begin position="198"/>
        <end position="226"/>
    </location>
</feature>
<accession>A0A5B8USC6</accession>
<protein>
    <submittedName>
        <fullName evidence="2">DUF1295 domain-containing protein</fullName>
    </submittedName>
</protein>